<dbReference type="GO" id="GO:0005524">
    <property type="term" value="F:ATP binding"/>
    <property type="evidence" value="ECO:0007669"/>
    <property type="project" value="UniProtKB-KW"/>
</dbReference>
<gene>
    <name evidence="10" type="ORF">FOZ60_010550</name>
</gene>
<name>A0A7J6NHC8_PEROL</name>
<dbReference type="InterPro" id="IPR043519">
    <property type="entry name" value="NT_sf"/>
</dbReference>
<evidence type="ECO:0000313" key="11">
    <source>
        <dbReference type="Proteomes" id="UP000541610"/>
    </source>
</evidence>
<evidence type="ECO:0000256" key="8">
    <source>
        <dbReference type="ARBA" id="ARBA00023242"/>
    </source>
</evidence>
<dbReference type="Gene3D" id="3.30.460.10">
    <property type="entry name" value="Beta Polymerase, domain 2"/>
    <property type="match status" value="1"/>
</dbReference>
<keyword evidence="7" id="KW-0067">ATP-binding</keyword>
<dbReference type="Pfam" id="PF04928">
    <property type="entry name" value="PAP_central"/>
    <property type="match status" value="1"/>
</dbReference>
<dbReference type="Proteomes" id="UP000541610">
    <property type="component" value="Unassembled WGS sequence"/>
</dbReference>
<reference evidence="10 11" key="1">
    <citation type="submission" date="2020-04" db="EMBL/GenBank/DDBJ databases">
        <title>Perkinsus olseni comparative genomics.</title>
        <authorList>
            <person name="Bogema D.R."/>
        </authorList>
    </citation>
    <scope>NUCLEOTIDE SEQUENCE [LARGE SCALE GENOMIC DNA]</scope>
    <source>
        <strain evidence="10">00978-12</strain>
    </source>
</reference>
<dbReference type="GO" id="GO:0005634">
    <property type="term" value="C:nucleus"/>
    <property type="evidence" value="ECO:0007669"/>
    <property type="project" value="UniProtKB-SubCell"/>
</dbReference>
<evidence type="ECO:0000313" key="10">
    <source>
        <dbReference type="EMBL" id="KAF4682461.1"/>
    </source>
</evidence>
<dbReference type="GO" id="GO:1990817">
    <property type="term" value="F:poly(A) RNA polymerase activity"/>
    <property type="evidence" value="ECO:0007669"/>
    <property type="project" value="UniProtKB-EC"/>
</dbReference>
<dbReference type="SUPFAM" id="SSF81301">
    <property type="entry name" value="Nucleotidyltransferase"/>
    <property type="match status" value="1"/>
</dbReference>
<dbReference type="OrthoDB" id="412748at2759"/>
<dbReference type="SUPFAM" id="SSF81631">
    <property type="entry name" value="PAP/OAS1 substrate-binding domain"/>
    <property type="match status" value="1"/>
</dbReference>
<dbReference type="AlphaFoldDB" id="A0A7J6NHC8"/>
<keyword evidence="6" id="KW-0547">Nucleotide-binding</keyword>
<dbReference type="PANTHER" id="PTHR10682:SF10">
    <property type="entry name" value="POLYNUCLEOTIDE ADENYLYLTRANSFERASE"/>
    <property type="match status" value="1"/>
</dbReference>
<evidence type="ECO:0000256" key="5">
    <source>
        <dbReference type="ARBA" id="ARBA00022679"/>
    </source>
</evidence>
<feature type="domain" description="Poly(A) polymerase central" evidence="9">
    <location>
        <begin position="269"/>
        <end position="307"/>
    </location>
</feature>
<organism evidence="10 11">
    <name type="scientific">Perkinsus olseni</name>
    <name type="common">Perkinsus atlanticus</name>
    <dbReference type="NCBI Taxonomy" id="32597"/>
    <lineage>
        <taxon>Eukaryota</taxon>
        <taxon>Sar</taxon>
        <taxon>Alveolata</taxon>
        <taxon>Perkinsozoa</taxon>
        <taxon>Perkinsea</taxon>
        <taxon>Perkinsida</taxon>
        <taxon>Perkinsidae</taxon>
        <taxon>Perkinsus</taxon>
    </lineage>
</organism>
<dbReference type="InterPro" id="IPR007012">
    <property type="entry name" value="PolA_pol_cen_dom"/>
</dbReference>
<keyword evidence="5" id="KW-0808">Transferase</keyword>
<dbReference type="Gene3D" id="1.10.1410.10">
    <property type="match status" value="1"/>
</dbReference>
<comment type="similarity">
    <text evidence="2">Belongs to the poly(A) polymerase family.</text>
</comment>
<dbReference type="GO" id="GO:0006397">
    <property type="term" value="P:mRNA processing"/>
    <property type="evidence" value="ECO:0007669"/>
    <property type="project" value="UniProtKB-KW"/>
</dbReference>
<keyword evidence="8" id="KW-0539">Nucleus</keyword>
<proteinExistence type="inferred from homology"/>
<dbReference type="EMBL" id="JABANP010000430">
    <property type="protein sequence ID" value="KAF4682461.1"/>
    <property type="molecule type" value="Genomic_DNA"/>
</dbReference>
<comment type="subcellular location">
    <subcellularLocation>
        <location evidence="1">Nucleus</location>
    </subcellularLocation>
</comment>
<sequence>MLKTQSQTSQAANLADSDGLIGRMKGFLFIHGDDMKLSSERKLECAALTEESWKVIGRWKQAAVILPIPNCVSLYEEWSITSSTHEEKESPCIALEAGGAVQLGTLMEITTPTSDIDTVVLVSDVKRSVYMKRVQKVLTEMEPFRSHCDDFSLLADSLVPYIKCSYRGYPVDVQFAVMPGSVLKECHEAIQAEVAAEGSPRSPESIPGLRAAALSSILDRVCTAGLLGPEGSAAADWSNSLVDDATIRSLNGVRVGRYLLEKTPVLPVYRVVLRFVKMWAKARGIYSNVMGYFGGVTWAILVSKVMQDNEELATREAEDDAVREILLKFFDFCSSLEKGTHPWGSENPVTANDAVLEGFVSAGSVEMYTPPARDIFGDDDVGDKQLAPQHVLRDPAECPYAADGVGIEGQCMVVLTPVLPTQNSSFNALDFNRYVMVQEFKRAAHMLSLFALSPSSCPFRLGAVCARVHPFRLYKRLMFVEATVKLMNSCFLQAYTPSDRHLVFLFDRLQKSLPLAEGSNLREAKYAVARYMMYVFAHPDTHIAGAVTRLPVETQEFIANLIAEDTEDLGSRHDHCGVSDTTLEVRQRATLAMAKAGIPYDLDVRIFASGGWELACDLYVPGKSLMIMLHGPESFYRQLSTETAFNASEKRDEPLRLTLLPEASINNWLLSRLTKRRKDILAAANAIFPESAFKSSTEKCLLDLPESLRVRHVTWVQVQGLQGAELLEVLLGEVGHA</sequence>
<dbReference type="EC" id="2.7.7.19" evidence="3"/>
<evidence type="ECO:0000256" key="3">
    <source>
        <dbReference type="ARBA" id="ARBA00012388"/>
    </source>
</evidence>
<evidence type="ECO:0000256" key="7">
    <source>
        <dbReference type="ARBA" id="ARBA00022840"/>
    </source>
</evidence>
<evidence type="ECO:0000256" key="2">
    <source>
        <dbReference type="ARBA" id="ARBA00010912"/>
    </source>
</evidence>
<protein>
    <recommendedName>
        <fullName evidence="3">polynucleotide adenylyltransferase</fullName>
        <ecNumber evidence="3">2.7.7.19</ecNumber>
    </recommendedName>
</protein>
<keyword evidence="4" id="KW-0507">mRNA processing</keyword>
<accession>A0A7J6NHC8</accession>
<dbReference type="PANTHER" id="PTHR10682">
    <property type="entry name" value="POLY A POLYMERASE"/>
    <property type="match status" value="1"/>
</dbReference>
<evidence type="ECO:0000256" key="4">
    <source>
        <dbReference type="ARBA" id="ARBA00022664"/>
    </source>
</evidence>
<evidence type="ECO:0000256" key="1">
    <source>
        <dbReference type="ARBA" id="ARBA00004123"/>
    </source>
</evidence>
<evidence type="ECO:0000256" key="6">
    <source>
        <dbReference type="ARBA" id="ARBA00022741"/>
    </source>
</evidence>
<comment type="caution">
    <text evidence="10">The sequence shown here is derived from an EMBL/GenBank/DDBJ whole genome shotgun (WGS) entry which is preliminary data.</text>
</comment>
<evidence type="ECO:0000259" key="9">
    <source>
        <dbReference type="Pfam" id="PF04928"/>
    </source>
</evidence>